<evidence type="ECO:0000256" key="1">
    <source>
        <dbReference type="SAM" id="MobiDB-lite"/>
    </source>
</evidence>
<keyword evidence="3" id="KW-1185">Reference proteome</keyword>
<protein>
    <submittedName>
        <fullName evidence="2">Uncharacterized protein</fullName>
    </submittedName>
</protein>
<accession>A0A919S5I9</accession>
<dbReference type="EMBL" id="BOQL01000006">
    <property type="protein sequence ID" value="GIM64040.1"/>
    <property type="molecule type" value="Genomic_DNA"/>
</dbReference>
<evidence type="ECO:0000313" key="2">
    <source>
        <dbReference type="EMBL" id="GIM64040.1"/>
    </source>
</evidence>
<proteinExistence type="predicted"/>
<comment type="caution">
    <text evidence="2">The sequence shown here is derived from an EMBL/GenBank/DDBJ whole genome shotgun (WGS) entry which is preliminary data.</text>
</comment>
<dbReference type="Proteomes" id="UP000681340">
    <property type="component" value="Unassembled WGS sequence"/>
</dbReference>
<sequence>MHSPDRDEFAGGVEATLRLVGDAPPADDDHGPSLDGPGRHAGSRRAAGRLQGPIAKNAAGGCGAPLESAARCTAITVRDHFIAGAGSTPSWEKVRIMSAQPTTRHPS</sequence>
<organism evidence="2 3">
    <name type="scientific">Actinoplanes auranticolor</name>
    <dbReference type="NCBI Taxonomy" id="47988"/>
    <lineage>
        <taxon>Bacteria</taxon>
        <taxon>Bacillati</taxon>
        <taxon>Actinomycetota</taxon>
        <taxon>Actinomycetes</taxon>
        <taxon>Micromonosporales</taxon>
        <taxon>Micromonosporaceae</taxon>
        <taxon>Actinoplanes</taxon>
    </lineage>
</organism>
<gene>
    <name evidence="2" type="ORF">Aau02nite_07980</name>
</gene>
<evidence type="ECO:0000313" key="3">
    <source>
        <dbReference type="Proteomes" id="UP000681340"/>
    </source>
</evidence>
<dbReference type="AlphaFoldDB" id="A0A919S5I9"/>
<reference evidence="2" key="1">
    <citation type="submission" date="2021-03" db="EMBL/GenBank/DDBJ databases">
        <title>Whole genome shotgun sequence of Actinoplanes auranticolor NBRC 12245.</title>
        <authorList>
            <person name="Komaki H."/>
            <person name="Tamura T."/>
        </authorList>
    </citation>
    <scope>NUCLEOTIDE SEQUENCE</scope>
    <source>
        <strain evidence="2">NBRC 12245</strain>
    </source>
</reference>
<feature type="region of interest" description="Disordered" evidence="1">
    <location>
        <begin position="1"/>
        <end position="48"/>
    </location>
</feature>
<name>A0A919S5I9_9ACTN</name>